<feature type="transmembrane region" description="Helical" evidence="6">
    <location>
        <begin position="209"/>
        <end position="230"/>
    </location>
</feature>
<dbReference type="PANTHER" id="PTHR13439">
    <property type="entry name" value="CT120 PROTEIN"/>
    <property type="match status" value="1"/>
</dbReference>
<evidence type="ECO:0000256" key="2">
    <source>
        <dbReference type="ARBA" id="ARBA00022692"/>
    </source>
</evidence>
<sequence length="315" mass="36731">MFLQAVGHNYFELTLRPWERRSRSNLRGSLLRFRLVLTWSWFICFLRQVMAEKAYIYQADQLLRNYLLADPLVPYTSVLAGIVMSMMAYEVTLLISSLYYKGYSSLTKIQRIEWNNRGMSSTHAILITVISLYLVFFSDLFSNSIDGQVTFRSSSISSFTLGVSVGYFITDLAMIVWLYPSLGGMEYVLHHFLSITTISYTMLAGEGQLYTYMVLISETTTPGINLRWFLDTAGMKKSNAYLINGIMMFIAWLVTRILLFIYLFYNIHLYYDQIRKMHTFGYLLTFVVPIILFIMNMVWFTKILRGLQKTLAKRQ</sequence>
<dbReference type="EMBL" id="CP136891">
    <property type="protein sequence ID" value="WOK99559.1"/>
    <property type="molecule type" value="Genomic_DNA"/>
</dbReference>
<dbReference type="Pfam" id="PF03798">
    <property type="entry name" value="TRAM_LAG1_CLN8"/>
    <property type="match status" value="1"/>
</dbReference>
<dbReference type="AlphaFoldDB" id="A0AAQ3JZZ8"/>
<reference evidence="8 9" key="1">
    <citation type="submission" date="2023-10" db="EMBL/GenBank/DDBJ databases">
        <title>Chromosome-scale genome assembly provides insights into flower coloration mechanisms of Canna indica.</title>
        <authorList>
            <person name="Li C."/>
        </authorList>
    </citation>
    <scope>NUCLEOTIDE SEQUENCE [LARGE SCALE GENOMIC DNA]</scope>
    <source>
        <tissue evidence="8">Flower</tissue>
    </source>
</reference>
<evidence type="ECO:0000313" key="8">
    <source>
        <dbReference type="EMBL" id="WOK99559.1"/>
    </source>
</evidence>
<feature type="transmembrane region" description="Helical" evidence="6">
    <location>
        <begin position="242"/>
        <end position="265"/>
    </location>
</feature>
<organism evidence="8 9">
    <name type="scientific">Canna indica</name>
    <name type="common">Indian-shot</name>
    <dbReference type="NCBI Taxonomy" id="4628"/>
    <lineage>
        <taxon>Eukaryota</taxon>
        <taxon>Viridiplantae</taxon>
        <taxon>Streptophyta</taxon>
        <taxon>Embryophyta</taxon>
        <taxon>Tracheophyta</taxon>
        <taxon>Spermatophyta</taxon>
        <taxon>Magnoliopsida</taxon>
        <taxon>Liliopsida</taxon>
        <taxon>Zingiberales</taxon>
        <taxon>Cannaceae</taxon>
        <taxon>Canna</taxon>
    </lineage>
</organism>
<dbReference type="SMART" id="SM00724">
    <property type="entry name" value="TLC"/>
    <property type="match status" value="1"/>
</dbReference>
<evidence type="ECO:0000259" key="7">
    <source>
        <dbReference type="PROSITE" id="PS50922"/>
    </source>
</evidence>
<evidence type="ECO:0000256" key="1">
    <source>
        <dbReference type="ARBA" id="ARBA00004141"/>
    </source>
</evidence>
<dbReference type="GO" id="GO:0016020">
    <property type="term" value="C:membrane"/>
    <property type="evidence" value="ECO:0007669"/>
    <property type="project" value="UniProtKB-SubCell"/>
</dbReference>
<comment type="subcellular location">
    <subcellularLocation>
        <location evidence="1">Membrane</location>
        <topology evidence="1">Multi-pass membrane protein</topology>
    </subcellularLocation>
</comment>
<keyword evidence="3 6" id="KW-1133">Transmembrane helix</keyword>
<dbReference type="GO" id="GO:0005783">
    <property type="term" value="C:endoplasmic reticulum"/>
    <property type="evidence" value="ECO:0007669"/>
    <property type="project" value="TreeGrafter"/>
</dbReference>
<evidence type="ECO:0000256" key="4">
    <source>
        <dbReference type="ARBA" id="ARBA00023136"/>
    </source>
</evidence>
<evidence type="ECO:0000256" key="3">
    <source>
        <dbReference type="ARBA" id="ARBA00022989"/>
    </source>
</evidence>
<dbReference type="InterPro" id="IPR006634">
    <property type="entry name" value="TLC-dom"/>
</dbReference>
<dbReference type="GO" id="GO:0055088">
    <property type="term" value="P:lipid homeostasis"/>
    <property type="evidence" value="ECO:0007669"/>
    <property type="project" value="TreeGrafter"/>
</dbReference>
<dbReference type="PROSITE" id="PS50922">
    <property type="entry name" value="TLC"/>
    <property type="match status" value="1"/>
</dbReference>
<feature type="transmembrane region" description="Helical" evidence="6">
    <location>
        <begin position="75"/>
        <end position="100"/>
    </location>
</feature>
<dbReference type="InterPro" id="IPR050846">
    <property type="entry name" value="TLCD"/>
</dbReference>
<keyword evidence="4 5" id="KW-0472">Membrane</keyword>
<dbReference type="Proteomes" id="UP001327560">
    <property type="component" value="Chromosome 2"/>
</dbReference>
<keyword evidence="2 5" id="KW-0812">Transmembrane</keyword>
<evidence type="ECO:0000256" key="6">
    <source>
        <dbReference type="SAM" id="Phobius"/>
    </source>
</evidence>
<feature type="transmembrane region" description="Helical" evidence="6">
    <location>
        <begin position="280"/>
        <end position="300"/>
    </location>
</feature>
<proteinExistence type="predicted"/>
<name>A0AAQ3JZZ8_9LILI</name>
<accession>A0AAQ3JZZ8</accession>
<feature type="transmembrane region" description="Helical" evidence="6">
    <location>
        <begin position="187"/>
        <end position="203"/>
    </location>
</feature>
<feature type="transmembrane region" description="Helical" evidence="6">
    <location>
        <begin position="161"/>
        <end position="180"/>
    </location>
</feature>
<dbReference type="PANTHER" id="PTHR13439:SF71">
    <property type="entry name" value="EXPRESSED PROTEIN"/>
    <property type="match status" value="1"/>
</dbReference>
<protein>
    <submittedName>
        <fullName evidence="8">Transmembrane protein 56</fullName>
    </submittedName>
</protein>
<gene>
    <name evidence="8" type="ORF">Cni_G08271</name>
</gene>
<feature type="domain" description="TLC" evidence="7">
    <location>
        <begin position="109"/>
        <end position="312"/>
    </location>
</feature>
<evidence type="ECO:0000313" key="9">
    <source>
        <dbReference type="Proteomes" id="UP001327560"/>
    </source>
</evidence>
<feature type="transmembrane region" description="Helical" evidence="6">
    <location>
        <begin position="121"/>
        <end position="141"/>
    </location>
</feature>
<evidence type="ECO:0000256" key="5">
    <source>
        <dbReference type="PROSITE-ProRule" id="PRU00205"/>
    </source>
</evidence>
<keyword evidence="9" id="KW-1185">Reference proteome</keyword>